<name>A0AA47NWU9_MERPO</name>
<comment type="caution">
    <text evidence="2">The sequence shown here is derived from an EMBL/GenBank/DDBJ whole genome shotgun (WGS) entry which is preliminary data.</text>
</comment>
<proteinExistence type="predicted"/>
<evidence type="ECO:0000313" key="2">
    <source>
        <dbReference type="EMBL" id="KAK0138967.1"/>
    </source>
</evidence>
<protein>
    <submittedName>
        <fullName evidence="2">Uncharacterized protein</fullName>
    </submittedName>
</protein>
<dbReference type="EMBL" id="JAOPHQ010004557">
    <property type="protein sequence ID" value="KAK0138967.1"/>
    <property type="molecule type" value="Genomic_DNA"/>
</dbReference>
<evidence type="ECO:0000313" key="3">
    <source>
        <dbReference type="Proteomes" id="UP001174136"/>
    </source>
</evidence>
<organism evidence="2 3">
    <name type="scientific">Merluccius polli</name>
    <name type="common">Benguela hake</name>
    <name type="synonym">Merluccius cadenati</name>
    <dbReference type="NCBI Taxonomy" id="89951"/>
    <lineage>
        <taxon>Eukaryota</taxon>
        <taxon>Metazoa</taxon>
        <taxon>Chordata</taxon>
        <taxon>Craniata</taxon>
        <taxon>Vertebrata</taxon>
        <taxon>Euteleostomi</taxon>
        <taxon>Actinopterygii</taxon>
        <taxon>Neopterygii</taxon>
        <taxon>Teleostei</taxon>
        <taxon>Neoteleostei</taxon>
        <taxon>Acanthomorphata</taxon>
        <taxon>Zeiogadaria</taxon>
        <taxon>Gadariae</taxon>
        <taxon>Gadiformes</taxon>
        <taxon>Gadoidei</taxon>
        <taxon>Merlucciidae</taxon>
        <taxon>Merluccius</taxon>
    </lineage>
</organism>
<feature type="region of interest" description="Disordered" evidence="1">
    <location>
        <begin position="22"/>
        <end position="69"/>
    </location>
</feature>
<reference evidence="2" key="1">
    <citation type="journal article" date="2023" name="Front. Mar. Sci.">
        <title>A new Merluccius polli reference genome to investigate the effects of global change in West African waters.</title>
        <authorList>
            <person name="Mateo J.L."/>
            <person name="Blanco-Fernandez C."/>
            <person name="Garcia-Vazquez E."/>
            <person name="Machado-Schiaffino G."/>
        </authorList>
    </citation>
    <scope>NUCLEOTIDE SEQUENCE</scope>
    <source>
        <strain evidence="2">C29</strain>
        <tissue evidence="2">Fin</tissue>
    </source>
</reference>
<keyword evidence="3" id="KW-1185">Reference proteome</keyword>
<accession>A0AA47NWU9</accession>
<gene>
    <name evidence="2" type="ORF">N1851_024482</name>
</gene>
<dbReference type="Proteomes" id="UP001174136">
    <property type="component" value="Unassembled WGS sequence"/>
</dbReference>
<sequence length="239" mass="26361">MHTHLERLLEVSLQCVAERYRGDEQGTEERDHSKPTQQEVLPAREASRVQGVLTNTPREPVGADSSQAHQHENVGYDVDLRVVHHLHQRPEGRRALVHSQAEGEGAGQHSEPGEQPQALGQPHAPLQGEFHLQKGHGALQAHTQLLGEQSAATGRRQWGAVKEAKTGDHPSTKLQVSAGLLFWRSRQSSSAFNTIVPTRLVDKLIELGLNTPLCAWILDFLTARPQVVRVGRHTSNPSP</sequence>
<feature type="region of interest" description="Disordered" evidence="1">
    <location>
        <begin position="90"/>
        <end position="123"/>
    </location>
</feature>
<dbReference type="AlphaFoldDB" id="A0AA47NWU9"/>
<feature type="compositionally biased region" description="Basic and acidic residues" evidence="1">
    <location>
        <begin position="162"/>
        <end position="171"/>
    </location>
</feature>
<feature type="region of interest" description="Disordered" evidence="1">
    <location>
        <begin position="150"/>
        <end position="171"/>
    </location>
</feature>
<feature type="compositionally biased region" description="Basic and acidic residues" evidence="1">
    <location>
        <begin position="22"/>
        <end position="34"/>
    </location>
</feature>
<evidence type="ECO:0000256" key="1">
    <source>
        <dbReference type="SAM" id="MobiDB-lite"/>
    </source>
</evidence>